<dbReference type="OrthoDB" id="56487at2759"/>
<dbReference type="AlphaFoldDB" id="A0A1Z5JJ78"/>
<reference evidence="1 2" key="1">
    <citation type="journal article" date="2015" name="Plant Cell">
        <title>Oil accumulation by the oleaginous diatom Fistulifera solaris as revealed by the genome and transcriptome.</title>
        <authorList>
            <person name="Tanaka T."/>
            <person name="Maeda Y."/>
            <person name="Veluchamy A."/>
            <person name="Tanaka M."/>
            <person name="Abida H."/>
            <person name="Marechal E."/>
            <person name="Bowler C."/>
            <person name="Muto M."/>
            <person name="Sunaga Y."/>
            <person name="Tanaka M."/>
            <person name="Yoshino T."/>
            <person name="Taniguchi T."/>
            <person name="Fukuda Y."/>
            <person name="Nemoto M."/>
            <person name="Matsumoto M."/>
            <person name="Wong P.S."/>
            <person name="Aburatani S."/>
            <person name="Fujibuchi W."/>
        </authorList>
    </citation>
    <scope>NUCLEOTIDE SEQUENCE [LARGE SCALE GENOMIC DNA]</scope>
    <source>
        <strain evidence="1 2">JPCC DA0580</strain>
    </source>
</reference>
<dbReference type="Proteomes" id="UP000198406">
    <property type="component" value="Unassembled WGS sequence"/>
</dbReference>
<accession>A0A1Z5JJ78</accession>
<dbReference type="EMBL" id="BDSP01000074">
    <property type="protein sequence ID" value="GAX13986.1"/>
    <property type="molecule type" value="Genomic_DNA"/>
</dbReference>
<sequence>MTTNLQRLYTAAIALNNMAISFMERGLYAPASETLNSAAMLMKDISTLSLAQAACSQDDGTRQKIADMVRRAESYLGLSGIKPHFSGITLRVVNEDSAVSAVGATQSKNLTLWETRPIVVIRMEAGSIQDLRHRNPNVDSSFILYNLGCGQLCRACSLETKRLSHALVNNAQRLFLFSLTVLENVIADMEAGGIGNDESDMCYIVPAVILVLRSLTKTAFMLGQYENVKLFGSQADSFEEFFVEQTYLSLLFAPLSAAAAA</sequence>
<name>A0A1Z5JJ78_FISSO</name>
<dbReference type="InParanoid" id="A0A1Z5JJ78"/>
<keyword evidence="2" id="KW-1185">Reference proteome</keyword>
<evidence type="ECO:0000313" key="1">
    <source>
        <dbReference type="EMBL" id="GAX13986.1"/>
    </source>
</evidence>
<organism evidence="1 2">
    <name type="scientific">Fistulifera solaris</name>
    <name type="common">Oleaginous diatom</name>
    <dbReference type="NCBI Taxonomy" id="1519565"/>
    <lineage>
        <taxon>Eukaryota</taxon>
        <taxon>Sar</taxon>
        <taxon>Stramenopiles</taxon>
        <taxon>Ochrophyta</taxon>
        <taxon>Bacillariophyta</taxon>
        <taxon>Bacillariophyceae</taxon>
        <taxon>Bacillariophycidae</taxon>
        <taxon>Naviculales</taxon>
        <taxon>Naviculaceae</taxon>
        <taxon>Fistulifera</taxon>
    </lineage>
</organism>
<evidence type="ECO:0000313" key="2">
    <source>
        <dbReference type="Proteomes" id="UP000198406"/>
    </source>
</evidence>
<proteinExistence type="predicted"/>
<protein>
    <submittedName>
        <fullName evidence="1">Uncharacterized protein</fullName>
    </submittedName>
</protein>
<comment type="caution">
    <text evidence="1">The sequence shown here is derived from an EMBL/GenBank/DDBJ whole genome shotgun (WGS) entry which is preliminary data.</text>
</comment>
<gene>
    <name evidence="1" type="ORF">FisN_5Lh099</name>
</gene>